<keyword evidence="1" id="KW-0732">Signal</keyword>
<name>A0A846Y7W9_9NOCA</name>
<sequence>MLLRPFALGTFAVSALLPFAAPAGAQTAADFQDARVEVSPGCGGTVRTEVAVAPLPNNANGVAAAVMFRADRQDPACSAHATLTWRNLDSGASGSQDVSVSSIPNPGGPYPTDHGYQRALADTGPGTVVVTMTTNPGEISVTV</sequence>
<dbReference type="Proteomes" id="UP000565711">
    <property type="component" value="Unassembled WGS sequence"/>
</dbReference>
<proteinExistence type="predicted"/>
<accession>A0A846Y7W9</accession>
<comment type="caution">
    <text evidence="2">The sequence shown here is derived from an EMBL/GenBank/DDBJ whole genome shotgun (WGS) entry which is preliminary data.</text>
</comment>
<organism evidence="2 3">
    <name type="scientific">Nocardia vermiculata</name>
    <dbReference type="NCBI Taxonomy" id="257274"/>
    <lineage>
        <taxon>Bacteria</taxon>
        <taxon>Bacillati</taxon>
        <taxon>Actinomycetota</taxon>
        <taxon>Actinomycetes</taxon>
        <taxon>Mycobacteriales</taxon>
        <taxon>Nocardiaceae</taxon>
        <taxon>Nocardia</taxon>
    </lineage>
</organism>
<feature type="signal peptide" evidence="1">
    <location>
        <begin position="1"/>
        <end position="25"/>
    </location>
</feature>
<dbReference type="AlphaFoldDB" id="A0A846Y7W9"/>
<dbReference type="RefSeq" id="WP_067879693.1">
    <property type="nucleotide sequence ID" value="NZ_JAAXOP010000021.1"/>
</dbReference>
<protein>
    <submittedName>
        <fullName evidence="2">Uncharacterized protein</fullName>
    </submittedName>
</protein>
<gene>
    <name evidence="2" type="ORF">HGA08_26960</name>
</gene>
<evidence type="ECO:0000313" key="3">
    <source>
        <dbReference type="Proteomes" id="UP000565711"/>
    </source>
</evidence>
<feature type="chain" id="PRO_5032508846" evidence="1">
    <location>
        <begin position="26"/>
        <end position="143"/>
    </location>
</feature>
<dbReference type="EMBL" id="JAAXOP010000021">
    <property type="protein sequence ID" value="NKY53841.1"/>
    <property type="molecule type" value="Genomic_DNA"/>
</dbReference>
<keyword evidence="3" id="KW-1185">Reference proteome</keyword>
<evidence type="ECO:0000256" key="1">
    <source>
        <dbReference type="SAM" id="SignalP"/>
    </source>
</evidence>
<reference evidence="2 3" key="1">
    <citation type="submission" date="2020-04" db="EMBL/GenBank/DDBJ databases">
        <title>MicrobeNet Type strains.</title>
        <authorList>
            <person name="Nicholson A.C."/>
        </authorList>
    </citation>
    <scope>NUCLEOTIDE SEQUENCE [LARGE SCALE GENOMIC DNA]</scope>
    <source>
        <strain evidence="2 3">JCM 12354</strain>
    </source>
</reference>
<evidence type="ECO:0000313" key="2">
    <source>
        <dbReference type="EMBL" id="NKY53841.1"/>
    </source>
</evidence>